<dbReference type="PANTHER" id="PTHR11528">
    <property type="entry name" value="HEAT SHOCK PROTEIN 90 FAMILY MEMBER"/>
    <property type="match status" value="1"/>
</dbReference>
<comment type="caution">
    <text evidence="9">The sequence shown here is derived from an EMBL/GenBank/DDBJ whole genome shotgun (WGS) entry which is preliminary data.</text>
</comment>
<gene>
    <name evidence="9" type="ORF">CYY_006902</name>
</gene>
<keyword evidence="2 5" id="KW-0547">Nucleotide-binding</keyword>
<feature type="binding site" evidence="5">
    <location>
        <begin position="138"/>
        <end position="139"/>
    </location>
    <ligand>
        <name>ATP</name>
        <dbReference type="ChEBI" id="CHEBI:30616"/>
    </ligand>
</feature>
<feature type="binding site" evidence="5">
    <location>
        <position position="214"/>
    </location>
    <ligand>
        <name>ATP</name>
        <dbReference type="ChEBI" id="CHEBI:30616"/>
    </ligand>
</feature>
<keyword evidence="4" id="KW-0143">Chaperone</keyword>
<dbReference type="Gene3D" id="3.30.230.80">
    <property type="match status" value="1"/>
</dbReference>
<dbReference type="InterPro" id="IPR037196">
    <property type="entry name" value="HSP90_C"/>
</dbReference>
<feature type="binding site" evidence="5">
    <location>
        <position position="70"/>
    </location>
    <ligand>
        <name>ATP</name>
        <dbReference type="ChEBI" id="CHEBI:30616"/>
    </ligand>
</feature>
<reference evidence="9" key="1">
    <citation type="submission" date="2020-01" db="EMBL/GenBank/DDBJ databases">
        <title>Development of genomics and gene disruption for Polysphondylium violaceum indicates a role for the polyketide synthase stlB in stalk morphogenesis.</title>
        <authorList>
            <person name="Narita B."/>
            <person name="Kawabe Y."/>
            <person name="Kin K."/>
            <person name="Saito T."/>
            <person name="Gibbs R."/>
            <person name="Kuspa A."/>
            <person name="Muzny D."/>
            <person name="Queller D."/>
            <person name="Richards S."/>
            <person name="Strassman J."/>
            <person name="Sucgang R."/>
            <person name="Worley K."/>
            <person name="Schaap P."/>
        </authorList>
    </citation>
    <scope>NUCLEOTIDE SEQUENCE</scope>
    <source>
        <strain evidence="9">QSvi11</strain>
    </source>
</reference>
<dbReference type="InterPro" id="IPR003594">
    <property type="entry name" value="HATPase_dom"/>
</dbReference>
<dbReference type="SMART" id="SM00387">
    <property type="entry name" value="HATPase_c"/>
    <property type="match status" value="1"/>
</dbReference>
<feature type="binding site" evidence="5">
    <location>
        <position position="123"/>
    </location>
    <ligand>
        <name>ATP</name>
        <dbReference type="ChEBI" id="CHEBI:30616"/>
    </ligand>
</feature>
<feature type="compositionally biased region" description="Basic and acidic residues" evidence="6">
    <location>
        <begin position="260"/>
        <end position="283"/>
    </location>
</feature>
<sequence length="790" mass="90339">MTTMKTQLFVALALVALLFVFLTPTTNAVSVDDKFIKENGEQFTFQTEVNKLMNIIINSLYSKKEIFLRELISNASDALDKIRFLALTNSSLLGEGDLAQLDIRISIDKENRVLTIRDKGVGMTKEELIKNLGTIAQSGTKEFIQKLSDANDAKSSSNLIGQFGVGFYSLFLVADSVVVRSKSNDDDQYIWTSDSQSSFTITKDPNGNTIGRGTQIDLHIKEDSLEYLDQTKVRDLIKTYSQFINFPIYLLTSREIEVPKEVEETAETEKPTEEPTEKTTEDVDIKEEGEEEESTKPEEPTTEKKTVTEWEEINDSQPIWMKQPKDLEVQEYYEFFKTLTGATEEPLCYAHFAAQGDVEFKSLLYIPPEPPANMFDLDAMTSHLKLYVRRVFITDNLKDLVPNWLRFLQGIIDCEDLPLNVSREMLQKNKILELIKKKIIRKFISMVEDIATPKSNDEIADEQEEQEEEQEEKVPDHPTIEYMNFFKKFGTNLKIGLIEDSSSKKRLTKLVMFPSNKAEYTTFDQYIKRMKEGQDQIYFIAGKSKDSVETSPLIEQAIKRGYEVLYMVDPIDEYVVPQLTKYEKYPLTNLAREGVKFPDEKEEDVESTKQVTQEFKPLTDYLGKVLADKVEKVVISKVLADSPSVLVANSWGITANMERIMKAQSQQMEMPYVPKKVMEINPNHPLVKQLLSRLNEFGADDEIVKVSAHVIYETSALTAGYSIDNPTNFANWIYKMMTVSGEKLAEAKYESQKQESKSPFPEGFNMNQDQDVDVEPESTPEYVPPQHDEL</sequence>
<keyword evidence="3 5" id="KW-0067">ATP-binding</keyword>
<dbReference type="Proteomes" id="UP000695562">
    <property type="component" value="Unassembled WGS sequence"/>
</dbReference>
<dbReference type="GO" id="GO:0140662">
    <property type="term" value="F:ATP-dependent protein folding chaperone"/>
    <property type="evidence" value="ECO:0007669"/>
    <property type="project" value="InterPro"/>
</dbReference>
<comment type="similarity">
    <text evidence="1">Belongs to the heat shock protein 90 family.</text>
</comment>
<dbReference type="PIRSF" id="PIRSF002583">
    <property type="entry name" value="Hsp90"/>
    <property type="match status" value="1"/>
</dbReference>
<feature type="chain" id="PRO_5035249463" description="Histidine kinase/HSP90-like ATPase domain-containing protein" evidence="7">
    <location>
        <begin position="29"/>
        <end position="790"/>
    </location>
</feature>
<proteinExistence type="inferred from homology"/>
<feature type="domain" description="Histidine kinase/HSP90-like ATPase" evidence="8">
    <location>
        <begin position="63"/>
        <end position="207"/>
    </location>
</feature>
<dbReference type="Pfam" id="PF13589">
    <property type="entry name" value="HATPase_c_3"/>
    <property type="match status" value="1"/>
</dbReference>
<dbReference type="InterPro" id="IPR036890">
    <property type="entry name" value="HATPase_C_sf"/>
</dbReference>
<evidence type="ECO:0000256" key="2">
    <source>
        <dbReference type="ARBA" id="ARBA00022741"/>
    </source>
</evidence>
<evidence type="ECO:0000313" key="9">
    <source>
        <dbReference type="EMBL" id="KAF2071795.1"/>
    </source>
</evidence>
<dbReference type="SUPFAM" id="SSF54211">
    <property type="entry name" value="Ribosomal protein S5 domain 2-like"/>
    <property type="match status" value="1"/>
</dbReference>
<evidence type="ECO:0000256" key="7">
    <source>
        <dbReference type="SAM" id="SignalP"/>
    </source>
</evidence>
<dbReference type="OrthoDB" id="5426351at2759"/>
<dbReference type="GO" id="GO:0005524">
    <property type="term" value="F:ATP binding"/>
    <property type="evidence" value="ECO:0007669"/>
    <property type="project" value="UniProtKB-KW"/>
</dbReference>
<dbReference type="EMBL" id="AJWJ01000338">
    <property type="protein sequence ID" value="KAF2071795.1"/>
    <property type="molecule type" value="Genomic_DNA"/>
</dbReference>
<dbReference type="Gene3D" id="3.30.565.10">
    <property type="entry name" value="Histidine kinase-like ATPase, C-terminal domain"/>
    <property type="match status" value="1"/>
</dbReference>
<dbReference type="FunFam" id="3.30.565.10:FF:000005">
    <property type="entry name" value="Heat shock protein 90"/>
    <property type="match status" value="1"/>
</dbReference>
<feature type="region of interest" description="Disordered" evidence="6">
    <location>
        <begin position="260"/>
        <end position="306"/>
    </location>
</feature>
<feature type="region of interest" description="Disordered" evidence="6">
    <location>
        <begin position="454"/>
        <end position="474"/>
    </location>
</feature>
<feature type="binding site" evidence="5">
    <location>
        <position position="118"/>
    </location>
    <ligand>
        <name>ATP</name>
        <dbReference type="ChEBI" id="CHEBI:30616"/>
    </ligand>
</feature>
<dbReference type="InterPro" id="IPR001404">
    <property type="entry name" value="Hsp90_fam"/>
</dbReference>
<feature type="signal peptide" evidence="7">
    <location>
        <begin position="1"/>
        <end position="28"/>
    </location>
</feature>
<evidence type="ECO:0000256" key="5">
    <source>
        <dbReference type="PIRSR" id="PIRSR002583-1"/>
    </source>
</evidence>
<dbReference type="PRINTS" id="PR00775">
    <property type="entry name" value="HEATSHOCK90"/>
</dbReference>
<accession>A0A8J4PRS5</accession>
<dbReference type="InterPro" id="IPR020568">
    <property type="entry name" value="Ribosomal_Su5_D2-typ_SF"/>
</dbReference>
<feature type="region of interest" description="Disordered" evidence="6">
    <location>
        <begin position="749"/>
        <end position="790"/>
    </location>
</feature>
<dbReference type="SUPFAM" id="SSF110942">
    <property type="entry name" value="HSP90 C-terminal domain"/>
    <property type="match status" value="1"/>
</dbReference>
<feature type="compositionally biased region" description="Acidic residues" evidence="6">
    <location>
        <begin position="284"/>
        <end position="293"/>
    </location>
</feature>
<protein>
    <recommendedName>
        <fullName evidence="8">Histidine kinase/HSP90-like ATPase domain-containing protein</fullName>
    </recommendedName>
</protein>
<dbReference type="GO" id="GO:0016887">
    <property type="term" value="F:ATP hydrolysis activity"/>
    <property type="evidence" value="ECO:0007669"/>
    <property type="project" value="InterPro"/>
</dbReference>
<evidence type="ECO:0000313" key="10">
    <source>
        <dbReference type="Proteomes" id="UP000695562"/>
    </source>
</evidence>
<dbReference type="GO" id="GO:0051082">
    <property type="term" value="F:unfolded protein binding"/>
    <property type="evidence" value="ECO:0007669"/>
    <property type="project" value="InterPro"/>
</dbReference>
<evidence type="ECO:0000256" key="3">
    <source>
        <dbReference type="ARBA" id="ARBA00022840"/>
    </source>
</evidence>
<feature type="binding site" evidence="5">
    <location>
        <position position="131"/>
    </location>
    <ligand>
        <name>ATP</name>
        <dbReference type="ChEBI" id="CHEBI:30616"/>
    </ligand>
</feature>
<feature type="compositionally biased region" description="Basic and acidic residues" evidence="6">
    <location>
        <begin position="294"/>
        <end position="306"/>
    </location>
</feature>
<feature type="compositionally biased region" description="Acidic residues" evidence="6">
    <location>
        <begin position="458"/>
        <end position="471"/>
    </location>
</feature>
<feature type="binding site" evidence="5">
    <location>
        <position position="74"/>
    </location>
    <ligand>
        <name>ATP</name>
        <dbReference type="ChEBI" id="CHEBI:30616"/>
    </ligand>
</feature>
<dbReference type="CDD" id="cd16927">
    <property type="entry name" value="HATPase_Hsp90-like"/>
    <property type="match status" value="1"/>
</dbReference>
<name>A0A8J4PRS5_9MYCE</name>
<dbReference type="HAMAP" id="MF_00505">
    <property type="entry name" value="HSP90"/>
    <property type="match status" value="1"/>
</dbReference>
<keyword evidence="7" id="KW-0732">Signal</keyword>
<evidence type="ECO:0000256" key="1">
    <source>
        <dbReference type="ARBA" id="ARBA00008239"/>
    </source>
</evidence>
<dbReference type="Gene3D" id="3.40.50.11260">
    <property type="match status" value="1"/>
</dbReference>
<feature type="binding site" evidence="5">
    <location>
        <position position="423"/>
    </location>
    <ligand>
        <name>ATP</name>
        <dbReference type="ChEBI" id="CHEBI:30616"/>
    </ligand>
</feature>
<dbReference type="NCBIfam" id="NF003555">
    <property type="entry name" value="PRK05218.1"/>
    <property type="match status" value="1"/>
</dbReference>
<dbReference type="Pfam" id="PF00183">
    <property type="entry name" value="HSP90"/>
    <property type="match status" value="1"/>
</dbReference>
<organism evidence="9 10">
    <name type="scientific">Polysphondylium violaceum</name>
    <dbReference type="NCBI Taxonomy" id="133409"/>
    <lineage>
        <taxon>Eukaryota</taxon>
        <taxon>Amoebozoa</taxon>
        <taxon>Evosea</taxon>
        <taxon>Eumycetozoa</taxon>
        <taxon>Dictyostelia</taxon>
        <taxon>Dictyosteliales</taxon>
        <taxon>Dictyosteliaceae</taxon>
        <taxon>Polysphondylium</taxon>
    </lineage>
</organism>
<feature type="binding site" evidence="5">
    <location>
        <begin position="162"/>
        <end position="167"/>
    </location>
    <ligand>
        <name>ATP</name>
        <dbReference type="ChEBI" id="CHEBI:30616"/>
    </ligand>
</feature>
<evidence type="ECO:0000256" key="4">
    <source>
        <dbReference type="ARBA" id="ARBA00023186"/>
    </source>
</evidence>
<dbReference type="Gene3D" id="1.20.120.790">
    <property type="entry name" value="Heat shock protein 90, C-terminal domain"/>
    <property type="match status" value="1"/>
</dbReference>
<evidence type="ECO:0000256" key="6">
    <source>
        <dbReference type="SAM" id="MobiDB-lite"/>
    </source>
</evidence>
<dbReference type="SUPFAM" id="SSF55874">
    <property type="entry name" value="ATPase domain of HSP90 chaperone/DNA topoisomerase II/histidine kinase"/>
    <property type="match status" value="1"/>
</dbReference>
<dbReference type="AlphaFoldDB" id="A0A8J4PRS5"/>
<dbReference type="InterPro" id="IPR020575">
    <property type="entry name" value="Hsp90_N"/>
</dbReference>
<evidence type="ECO:0000259" key="8">
    <source>
        <dbReference type="SMART" id="SM00387"/>
    </source>
</evidence>
<keyword evidence="10" id="KW-1185">Reference proteome</keyword>